<feature type="domain" description="DUF7507" evidence="2">
    <location>
        <begin position="746"/>
        <end position="844"/>
    </location>
</feature>
<feature type="domain" description="DUF7507" evidence="2">
    <location>
        <begin position="978"/>
        <end position="1060"/>
    </location>
</feature>
<dbReference type="Gene3D" id="2.60.40.10">
    <property type="entry name" value="Immunoglobulins"/>
    <property type="match status" value="2"/>
</dbReference>
<organism evidence="3 4">
    <name type="scientific">Faecalibacillus intestinalis</name>
    <dbReference type="NCBI Taxonomy" id="1982626"/>
    <lineage>
        <taxon>Bacteria</taxon>
        <taxon>Bacillati</taxon>
        <taxon>Bacillota</taxon>
        <taxon>Erysipelotrichia</taxon>
        <taxon>Erysipelotrichales</taxon>
        <taxon>Coprobacillaceae</taxon>
        <taxon>Faecalibacillus</taxon>
    </lineage>
</organism>
<feature type="domain" description="DUF7507" evidence="2">
    <location>
        <begin position="861"/>
        <end position="955"/>
    </location>
</feature>
<dbReference type="InterPro" id="IPR051172">
    <property type="entry name" value="Chlamydia_OmcB"/>
</dbReference>
<reference evidence="3 4" key="1">
    <citation type="journal article" date="2019" name="Int. J. Syst. Evol. Microbiol.">
        <title>Faecalibacillus intestinalis gen. nov., sp. nov. and Faecalibacillus faecis sp. nov., isolated from human faeces.</title>
        <authorList>
            <person name="Seo B."/>
            <person name="Jeon K."/>
            <person name="Baek I."/>
            <person name="Lee Y.M."/>
            <person name="Baek K."/>
            <person name="Ko G."/>
        </authorList>
    </citation>
    <scope>NUCLEOTIDE SEQUENCE [LARGE SCALE GENOMIC DNA]</scope>
    <source>
        <strain evidence="3 4">SNUG30099</strain>
    </source>
</reference>
<dbReference type="Pfam" id="PF24346">
    <property type="entry name" value="DUF7507"/>
    <property type="match status" value="4"/>
</dbReference>
<dbReference type="EMBL" id="PYLQ01000013">
    <property type="protein sequence ID" value="PST40145.1"/>
    <property type="molecule type" value="Genomic_DNA"/>
</dbReference>
<dbReference type="InterPro" id="IPR013783">
    <property type="entry name" value="Ig-like_fold"/>
</dbReference>
<evidence type="ECO:0000313" key="4">
    <source>
        <dbReference type="Proteomes" id="UP000240974"/>
    </source>
</evidence>
<dbReference type="PANTHER" id="PTHR34819">
    <property type="entry name" value="LARGE CYSTEINE-RICH PERIPLASMIC PROTEIN OMCB"/>
    <property type="match status" value="1"/>
</dbReference>
<keyword evidence="1" id="KW-1133">Transmembrane helix</keyword>
<accession>A0A2T3FXX2</accession>
<gene>
    <name evidence="3" type="ORF">C7U54_09620</name>
</gene>
<keyword evidence="1" id="KW-0812">Transmembrane</keyword>
<name>A0A2T3FXX2_9FIRM</name>
<feature type="domain" description="DUF7507" evidence="2">
    <location>
        <begin position="1087"/>
        <end position="1176"/>
    </location>
</feature>
<dbReference type="Proteomes" id="UP000240974">
    <property type="component" value="Unassembled WGS sequence"/>
</dbReference>
<dbReference type="AlphaFoldDB" id="A0A2T3FXX2"/>
<dbReference type="PANTHER" id="PTHR34819:SF3">
    <property type="entry name" value="CELL SURFACE PROTEIN"/>
    <property type="match status" value="1"/>
</dbReference>
<evidence type="ECO:0000313" key="3">
    <source>
        <dbReference type="EMBL" id="PST40145.1"/>
    </source>
</evidence>
<comment type="caution">
    <text evidence="3">The sequence shown here is derived from an EMBL/GenBank/DDBJ whole genome shotgun (WGS) entry which is preliminary data.</text>
</comment>
<proteinExistence type="predicted"/>
<dbReference type="InterPro" id="IPR055354">
    <property type="entry name" value="DUF7507"/>
</dbReference>
<sequence>MKVLKRNITMIQLMSINHLIFTLMTQHQMLHAFVLRRILLILINLRRVMKKNAQLNKYGAILLLSDLWCAYDWGDANVSYDQVLKNEWALSPQTNINNIVVDVKTKDGTFSRRTLQFNDADWKMYLEVKDTNGDRAVFTPNNSNGTIRIKKNGTNTDITTLKLVQGRVTKQMNKGIIESSKHNFDMFKGGYGSPSYNTNQWKPEYAQNLNQYTTYFVRTVNFGGKIGSVDLLIKATNIIDVNCSGCLTYAMSKPTIVNQQAIKINKRSINFDKNKDSKNVQFSITGDNTANVNLTLNGEGSATDNVQIPMPTDKDEFEIDVKEVYGNGFKTTPENGYHVKFKSKYAINGINHIKIWSYSLDNGNTWSEYEEIPNLNFINAKPKVTYTTDGHGTLSKNEEIVDINGSPEGVKDTPNEGYNFKNYVVNKDVKLRDGTVIKAGNAIEENQISQIVVEEDIEIQAVHESKIDISLDDRFTCNQPVDKVYNGQEQKWTPTIKDNVTGKDLVEGVDYDVVYSQDLTNVGDVTVSIKGKGIYQGEKPLSYKITPKKVKLTANSAEKEYDGNPISDSGYSVSDGGFVKGEEFDIRVTGEQTFVGESSNTITAVTPKGNAKKENYTIELVPGILKVTDGTKNKPIDSNKVIKKSHDNSKTYRLGEVVEFTIEATNIYGQNKNMIIEEQEGVTITGNTRFENVEPGKTVTTTAQHTVTEADILKGTVYTNKVSVSFENGKKFENTDKVAIETKNSKLTVNKRTVSTPKDGNVYALGEKIEYEISVTNSGNLTVKNIEVNDELTGDKWTVKELAPGQTSETFRTSYTVTEKDVLAGTVKNKATAKGESPDKDNLETKVDPGIREEAVETSKPSFVVIKEAQEGSYKLGETVVYNIKVINNGNVSINDINVRDDLTGDTWTIDTLKPGEEKELTAKYVITEDNILDGEIVNVASAKGQDPKGNDIEETGSSTITPEEINAHMIVNKKTVSNPKDGKSYKYGEEIKYEITVTNDGNVTLYNVNVSDKLTGDKWTIKELTPGETSKVFKTSYKVTEKDVLAGSVVNTATATSDDILDKITPEVVPGKQEENVEAAISSVLVEKKTKEGTYKVGNTVTYEIKVINNGNVTVLGIKVIDELTGDKWTIDNLKPGEEKIFTTKYVIKKADEDRGYVKNTVKVEGLGSNGKDVSVNGESTIKVEKTEVVTKPTTGDDTQLILWATLAITCGGIIIYLTSKIRRKEEK</sequence>
<feature type="transmembrane region" description="Helical" evidence="1">
    <location>
        <begin position="1202"/>
        <end position="1220"/>
    </location>
</feature>
<keyword evidence="4" id="KW-1185">Reference proteome</keyword>
<dbReference type="InterPro" id="IPR047589">
    <property type="entry name" value="DUF11_rpt"/>
</dbReference>
<dbReference type="NCBIfam" id="TIGR01451">
    <property type="entry name" value="B_ant_repeat"/>
    <property type="match status" value="4"/>
</dbReference>
<keyword evidence="1" id="KW-0472">Membrane</keyword>
<evidence type="ECO:0000256" key="1">
    <source>
        <dbReference type="SAM" id="Phobius"/>
    </source>
</evidence>
<protein>
    <recommendedName>
        <fullName evidence="2">DUF7507 domain-containing protein</fullName>
    </recommendedName>
</protein>
<evidence type="ECO:0000259" key="2">
    <source>
        <dbReference type="Pfam" id="PF24346"/>
    </source>
</evidence>